<accession>A0A6M5CDP4</accession>
<proteinExistence type="predicted"/>
<organism evidence="1 2">
    <name type="scientific">Shigella phage 2019SD1</name>
    <dbReference type="NCBI Taxonomy" id="2848074"/>
    <lineage>
        <taxon>Viruses</taxon>
        <taxon>Duplodnaviria</taxon>
        <taxon>Heunggongvirae</taxon>
        <taxon>Uroviricota</taxon>
        <taxon>Caudoviricetes</taxon>
        <taxon>Drexlerviridae</taxon>
        <taxon>Tempevirinae</taxon>
        <taxon>Hanrivervirus</taxon>
        <taxon>Hanrivervirus hv2019SD1</taxon>
    </lineage>
</organism>
<dbReference type="EMBL" id="MT360681">
    <property type="protein sequence ID" value="QJT70558.1"/>
    <property type="molecule type" value="Genomic_DNA"/>
</dbReference>
<reference evidence="1 2" key="1">
    <citation type="submission" date="2020-04" db="EMBL/GenBank/DDBJ databases">
        <authorList>
            <person name="Kumar P."/>
            <person name="Meghvansi M.K."/>
            <person name="Kamboj D.V."/>
        </authorList>
    </citation>
    <scope>NUCLEOTIDE SEQUENCE [LARGE SCALE GENOMIC DNA]</scope>
</reference>
<gene>
    <name evidence="1" type="ORF">SD1_29</name>
</gene>
<evidence type="ECO:0000313" key="2">
    <source>
        <dbReference type="Proteomes" id="UP000504733"/>
    </source>
</evidence>
<protein>
    <submittedName>
        <fullName evidence="1">Uncharacterized protein</fullName>
    </submittedName>
</protein>
<keyword evidence="2" id="KW-1185">Reference proteome</keyword>
<name>A0A6M5CDP4_9CAUD</name>
<dbReference type="Proteomes" id="UP000504733">
    <property type="component" value="Segment"/>
</dbReference>
<evidence type="ECO:0000313" key="1">
    <source>
        <dbReference type="EMBL" id="QJT70558.1"/>
    </source>
</evidence>
<sequence>MIGVDENGEEYVDHQIETDRTDDTLALDSNVMLTDMACAMVYMGGMIENQKKEIDELKAAVAALLNKTLLPTGGGFGGEAGAAGLGGAVGGLIGSWFGNGFNGRGGYGGDGAAVAVGANAVLDGINNIQTGVNNPVCKLCKAKTPQTLPLSAPPHQPLTALPARIRKTCLHRCKASPDHNRRPVQVSHIGNRHSSYLEQSGRNAECHLAYT</sequence>